<feature type="region of interest" description="Disordered" evidence="1">
    <location>
        <begin position="56"/>
        <end position="97"/>
    </location>
</feature>
<sequence length="159" mass="17259">MDRRGMLFVAGSDSRFEESDLRREKLTIDGIERGAACRQRHTKPALYSLRYSLRHRGRRHQSSSGETPCPPPLRQVIGISQTTTEGRTDRDAPAASSCLVSTRDTSKTIQTSDSSTSVIVLTSTDSASPGTQLCQLSTVSRARGTNCGTVSPVEQCIIS</sequence>
<proteinExistence type="predicted"/>
<comment type="caution">
    <text evidence="2">The sequence shown here is derived from an EMBL/GenBank/DDBJ whole genome shotgun (WGS) entry which is preliminary data.</text>
</comment>
<protein>
    <submittedName>
        <fullName evidence="2">Uncharacterized protein</fullName>
    </submittedName>
</protein>
<dbReference type="EMBL" id="LSBH01000001">
    <property type="protein sequence ID" value="OAQ86132.1"/>
    <property type="molecule type" value="Genomic_DNA"/>
</dbReference>
<evidence type="ECO:0000313" key="2">
    <source>
        <dbReference type="EMBL" id="OAQ86132.1"/>
    </source>
</evidence>
<dbReference type="AlphaFoldDB" id="A0A179H892"/>
<evidence type="ECO:0000256" key="1">
    <source>
        <dbReference type="SAM" id="MobiDB-lite"/>
    </source>
</evidence>
<organism evidence="2 3">
    <name type="scientific">Purpureocillium lilacinum</name>
    <name type="common">Paecilomyces lilacinus</name>
    <dbReference type="NCBI Taxonomy" id="33203"/>
    <lineage>
        <taxon>Eukaryota</taxon>
        <taxon>Fungi</taxon>
        <taxon>Dikarya</taxon>
        <taxon>Ascomycota</taxon>
        <taxon>Pezizomycotina</taxon>
        <taxon>Sordariomycetes</taxon>
        <taxon>Hypocreomycetidae</taxon>
        <taxon>Hypocreales</taxon>
        <taxon>Ophiocordycipitaceae</taxon>
        <taxon>Purpureocillium</taxon>
    </lineage>
</organism>
<gene>
    <name evidence="2" type="ORF">VFPBJ_00172</name>
</gene>
<accession>A0A179H892</accession>
<dbReference type="Proteomes" id="UP000078240">
    <property type="component" value="Unassembled WGS sequence"/>
</dbReference>
<reference evidence="2 3" key="1">
    <citation type="submission" date="2016-01" db="EMBL/GenBank/DDBJ databases">
        <title>Biosynthesis of antibiotic leucinostatins and their inhibition on Phytophthora in bio-control Purpureocillium lilacinum.</title>
        <authorList>
            <person name="Wang G."/>
            <person name="Liu Z."/>
            <person name="Lin R."/>
            <person name="Li E."/>
            <person name="Mao Z."/>
            <person name="Ling J."/>
            <person name="Yin W."/>
            <person name="Xie B."/>
        </authorList>
    </citation>
    <scope>NUCLEOTIDE SEQUENCE [LARGE SCALE GENOMIC DNA]</scope>
    <source>
        <strain evidence="2">PLBJ-1</strain>
    </source>
</reference>
<name>A0A179H892_PURLI</name>
<evidence type="ECO:0000313" key="3">
    <source>
        <dbReference type="Proteomes" id="UP000078240"/>
    </source>
</evidence>